<dbReference type="OrthoDB" id="3542212at2759"/>
<gene>
    <name evidence="1" type="ORF">HIM_10386</name>
</gene>
<evidence type="ECO:0000313" key="2">
    <source>
        <dbReference type="Proteomes" id="UP000054481"/>
    </source>
</evidence>
<organism evidence="1 2">
    <name type="scientific">Hirsutella minnesotensis 3608</name>
    <dbReference type="NCBI Taxonomy" id="1043627"/>
    <lineage>
        <taxon>Eukaryota</taxon>
        <taxon>Fungi</taxon>
        <taxon>Dikarya</taxon>
        <taxon>Ascomycota</taxon>
        <taxon>Pezizomycotina</taxon>
        <taxon>Sordariomycetes</taxon>
        <taxon>Hypocreomycetidae</taxon>
        <taxon>Hypocreales</taxon>
        <taxon>Ophiocordycipitaceae</taxon>
        <taxon>Hirsutella</taxon>
    </lineage>
</organism>
<keyword evidence="2" id="KW-1185">Reference proteome</keyword>
<proteinExistence type="predicted"/>
<accession>A0A0F7ZRU8</accession>
<dbReference type="AlphaFoldDB" id="A0A0F7ZRU8"/>
<dbReference type="PANTHER" id="PTHR42052:SF1">
    <property type="entry name" value="ABM DOMAIN-CONTAINING PROTEIN"/>
    <property type="match status" value="1"/>
</dbReference>
<protein>
    <recommendedName>
        <fullName evidence="3">ABM domain-containing protein</fullName>
    </recommendedName>
</protein>
<dbReference type="PANTHER" id="PTHR42052">
    <property type="entry name" value="ABM DOMAIN-CONTAINING PROTEIN"/>
    <property type="match status" value="1"/>
</dbReference>
<evidence type="ECO:0008006" key="3">
    <source>
        <dbReference type="Google" id="ProtNLM"/>
    </source>
</evidence>
<evidence type="ECO:0000313" key="1">
    <source>
        <dbReference type="EMBL" id="KJZ70238.1"/>
    </source>
</evidence>
<dbReference type="Proteomes" id="UP000054481">
    <property type="component" value="Unassembled WGS sequence"/>
</dbReference>
<reference evidence="1 2" key="1">
    <citation type="journal article" date="2014" name="Genome Biol. Evol.">
        <title>Comparative genomics and transcriptomics analyses reveal divergent lifestyle features of nematode endoparasitic fungus Hirsutella minnesotensis.</title>
        <authorList>
            <person name="Lai Y."/>
            <person name="Liu K."/>
            <person name="Zhang X."/>
            <person name="Zhang X."/>
            <person name="Li K."/>
            <person name="Wang N."/>
            <person name="Shu C."/>
            <person name="Wu Y."/>
            <person name="Wang C."/>
            <person name="Bushley K.E."/>
            <person name="Xiang M."/>
            <person name="Liu X."/>
        </authorList>
    </citation>
    <scope>NUCLEOTIDE SEQUENCE [LARGE SCALE GENOMIC DNA]</scope>
    <source>
        <strain evidence="1 2">3608</strain>
    </source>
</reference>
<dbReference type="EMBL" id="KQ030638">
    <property type="protein sequence ID" value="KJZ70238.1"/>
    <property type="molecule type" value="Genomic_DNA"/>
</dbReference>
<sequence>MPVTEFAILQLRGGHDELELLETLMQCRELQDEWMQQNQPCSIQDDVNFSSMYFERPHSDQGAPSTLLITAPWESPEAHGEWIQCADNAKCNGQLSTYVVPGCDSVLLFHMEPAGRNPQIRKAFFSKNAFNVSRISVDSSLRASLHEAYQSLENEMVTLGVDDELWAGWRIETSDGTEDLVLFWSDNVESERLQHLMSLSDRKIHHRFKHVV</sequence>
<name>A0A0F7ZRU8_9HYPO</name>